<dbReference type="PROSITE" id="PS01095">
    <property type="entry name" value="GH18_1"/>
    <property type="match status" value="1"/>
</dbReference>
<evidence type="ECO:0000256" key="7">
    <source>
        <dbReference type="ARBA" id="ARBA00023024"/>
    </source>
</evidence>
<dbReference type="GO" id="GO:0008061">
    <property type="term" value="F:chitin binding"/>
    <property type="evidence" value="ECO:0007669"/>
    <property type="project" value="InterPro"/>
</dbReference>
<keyword evidence="5" id="KW-0964">Secreted</keyword>
<comment type="similarity">
    <text evidence="3">Belongs to the glycosyl hydrolase 18 family. Chitinase class V subfamily.</text>
</comment>
<accession>A0A165HM47</accession>
<evidence type="ECO:0000259" key="13">
    <source>
        <dbReference type="PROSITE" id="PS51910"/>
    </source>
</evidence>
<evidence type="ECO:0000256" key="9">
    <source>
        <dbReference type="ARBA" id="ARBA00023295"/>
    </source>
</evidence>
<evidence type="ECO:0000256" key="10">
    <source>
        <dbReference type="ARBA" id="ARBA00023326"/>
    </source>
</evidence>
<evidence type="ECO:0000256" key="5">
    <source>
        <dbReference type="ARBA" id="ARBA00022525"/>
    </source>
</evidence>
<proteinExistence type="inferred from homology"/>
<dbReference type="InterPro" id="IPR050314">
    <property type="entry name" value="Glycosyl_Hydrlase_18"/>
</dbReference>
<reference evidence="14 15" key="1">
    <citation type="journal article" date="2016" name="Mol. Biol. Evol.">
        <title>Comparative Genomics of Early-Diverging Mushroom-Forming Fungi Provides Insights into the Origins of Lignocellulose Decay Capabilities.</title>
        <authorList>
            <person name="Nagy L.G."/>
            <person name="Riley R."/>
            <person name="Tritt A."/>
            <person name="Adam C."/>
            <person name="Daum C."/>
            <person name="Floudas D."/>
            <person name="Sun H."/>
            <person name="Yadav J.S."/>
            <person name="Pangilinan J."/>
            <person name="Larsson K.H."/>
            <person name="Matsuura K."/>
            <person name="Barry K."/>
            <person name="Labutti K."/>
            <person name="Kuo R."/>
            <person name="Ohm R.A."/>
            <person name="Bhattacharya S.S."/>
            <person name="Shirouzu T."/>
            <person name="Yoshinaga Y."/>
            <person name="Martin F.M."/>
            <person name="Grigoriev I.V."/>
            <person name="Hibbett D.S."/>
        </authorList>
    </citation>
    <scope>NUCLEOTIDE SEQUENCE [LARGE SCALE GENOMIC DNA]</scope>
    <source>
        <strain evidence="14 15">HHB12733</strain>
    </source>
</reference>
<dbReference type="EC" id="3.2.1.14" evidence="4"/>
<evidence type="ECO:0000256" key="6">
    <source>
        <dbReference type="ARBA" id="ARBA00022801"/>
    </source>
</evidence>
<sequence length="438" mass="47563">MAGSNFAHSFITAVAVLALVVGTVDATEIMHRPSNYLGNVKQVTRSCIGKRAGGYVNAAYYGNWDIYGRAFMPMDVPASELTHLLYGFADVSPSTGEVILSDTYADQQKHYANDSWNDVGNNLYGNFKQFYLMKKQNRNFKVMLSIGGWTYSQAGHFDPVVVSSSLRSKFVSSSIALLEDNGLDGIDIDYEYPNTDAKATGFTALLAELRAALDAHQASKGDKVPYLLSAAVSAGPENYASLQVSQMDPSLDFWNLMSYDYAGPWSSESGNDANLYGGDINTDSAVKWYLSQGATSTKLNMGIPIYGRSFENTNGLNQPYNGIGQGTWEAGVWDYRALPLPGAQVVEDLSTVSSYSYDPKTKELISYDTPTIVQAKAKYIIQHNLAGAMFWEVSADATGPKSLIGATAGVFGKLDQMQNHLDYPGSQFANMAAGMPNN</sequence>
<comment type="catalytic activity">
    <reaction evidence="1">
        <text>Random endo-hydrolysis of N-acetyl-beta-D-glucosaminide (1-&gt;4)-beta-linkages in chitin and chitodextrins.</text>
        <dbReference type="EC" id="3.2.1.14"/>
    </reaction>
</comment>
<dbReference type="Gene3D" id="3.10.50.10">
    <property type="match status" value="1"/>
</dbReference>
<evidence type="ECO:0000313" key="15">
    <source>
        <dbReference type="Proteomes" id="UP000076842"/>
    </source>
</evidence>
<dbReference type="STRING" id="1353952.A0A165HM47"/>
<dbReference type="PANTHER" id="PTHR11177:SF317">
    <property type="entry name" value="CHITINASE 12-RELATED"/>
    <property type="match status" value="1"/>
</dbReference>
<dbReference type="GO" id="GO:0008843">
    <property type="term" value="F:endochitinase activity"/>
    <property type="evidence" value="ECO:0007669"/>
    <property type="project" value="UniProtKB-EC"/>
</dbReference>
<dbReference type="AlphaFoldDB" id="A0A165HM47"/>
<dbReference type="InterPro" id="IPR001579">
    <property type="entry name" value="Glyco_hydro_18_chit_AS"/>
</dbReference>
<dbReference type="GO" id="GO:0006032">
    <property type="term" value="P:chitin catabolic process"/>
    <property type="evidence" value="ECO:0007669"/>
    <property type="project" value="UniProtKB-KW"/>
</dbReference>
<dbReference type="GO" id="GO:0000272">
    <property type="term" value="P:polysaccharide catabolic process"/>
    <property type="evidence" value="ECO:0007669"/>
    <property type="project" value="UniProtKB-KW"/>
</dbReference>
<dbReference type="InterPro" id="IPR017853">
    <property type="entry name" value="GH"/>
</dbReference>
<dbReference type="OrthoDB" id="76388at2759"/>
<feature type="chain" id="PRO_5007858741" description="chitinase" evidence="12">
    <location>
        <begin position="27"/>
        <end position="438"/>
    </location>
</feature>
<evidence type="ECO:0000256" key="1">
    <source>
        <dbReference type="ARBA" id="ARBA00000822"/>
    </source>
</evidence>
<evidence type="ECO:0000313" key="14">
    <source>
        <dbReference type="EMBL" id="KZT59464.1"/>
    </source>
</evidence>
<keyword evidence="7" id="KW-0146">Chitin degradation</keyword>
<protein>
    <recommendedName>
        <fullName evidence="4">chitinase</fullName>
        <ecNumber evidence="4">3.2.1.14</ecNumber>
    </recommendedName>
</protein>
<name>A0A165HM47_9BASI</name>
<dbReference type="Pfam" id="PF00704">
    <property type="entry name" value="Glyco_hydro_18"/>
    <property type="match status" value="1"/>
</dbReference>
<dbReference type="InterPro" id="IPR011583">
    <property type="entry name" value="Chitinase_II/V-like_cat"/>
</dbReference>
<dbReference type="FunFam" id="3.20.20.80:FF:000075">
    <property type="entry name" value="Sporulation-specific chitinase"/>
    <property type="match status" value="1"/>
</dbReference>
<dbReference type="PANTHER" id="PTHR11177">
    <property type="entry name" value="CHITINASE"/>
    <property type="match status" value="1"/>
</dbReference>
<dbReference type="CDD" id="cd06548">
    <property type="entry name" value="GH18_chitinase"/>
    <property type="match status" value="1"/>
</dbReference>
<keyword evidence="8" id="KW-0119">Carbohydrate metabolism</keyword>
<dbReference type="EMBL" id="KV423940">
    <property type="protein sequence ID" value="KZT59464.1"/>
    <property type="molecule type" value="Genomic_DNA"/>
</dbReference>
<evidence type="ECO:0000256" key="3">
    <source>
        <dbReference type="ARBA" id="ARBA00008682"/>
    </source>
</evidence>
<dbReference type="SUPFAM" id="SSF51445">
    <property type="entry name" value="(Trans)glycosidases"/>
    <property type="match status" value="1"/>
</dbReference>
<feature type="domain" description="GH18" evidence="13">
    <location>
        <begin position="55"/>
        <end position="414"/>
    </location>
</feature>
<evidence type="ECO:0000256" key="8">
    <source>
        <dbReference type="ARBA" id="ARBA00023277"/>
    </source>
</evidence>
<keyword evidence="9 11" id="KW-0326">Glycosidase</keyword>
<keyword evidence="12" id="KW-0732">Signal</keyword>
<keyword evidence="6 11" id="KW-0378">Hydrolase</keyword>
<keyword evidence="15" id="KW-1185">Reference proteome</keyword>
<dbReference type="GO" id="GO:0005576">
    <property type="term" value="C:extracellular region"/>
    <property type="evidence" value="ECO:0007669"/>
    <property type="project" value="UniProtKB-SubCell"/>
</dbReference>
<comment type="subcellular location">
    <subcellularLocation>
        <location evidence="2">Secreted</location>
    </subcellularLocation>
</comment>
<dbReference type="InterPro" id="IPR029070">
    <property type="entry name" value="Chitinase_insertion_sf"/>
</dbReference>
<dbReference type="PROSITE" id="PS51910">
    <property type="entry name" value="GH18_2"/>
    <property type="match status" value="1"/>
</dbReference>
<dbReference type="Proteomes" id="UP000076842">
    <property type="component" value="Unassembled WGS sequence"/>
</dbReference>
<evidence type="ECO:0000256" key="12">
    <source>
        <dbReference type="SAM" id="SignalP"/>
    </source>
</evidence>
<gene>
    <name evidence="14" type="ORF">CALCODRAFT_549820</name>
</gene>
<dbReference type="SMART" id="SM00636">
    <property type="entry name" value="Glyco_18"/>
    <property type="match status" value="1"/>
</dbReference>
<dbReference type="SUPFAM" id="SSF54556">
    <property type="entry name" value="Chitinase insertion domain"/>
    <property type="match status" value="1"/>
</dbReference>
<keyword evidence="10" id="KW-0624">Polysaccharide degradation</keyword>
<organism evidence="14 15">
    <name type="scientific">Calocera cornea HHB12733</name>
    <dbReference type="NCBI Taxonomy" id="1353952"/>
    <lineage>
        <taxon>Eukaryota</taxon>
        <taxon>Fungi</taxon>
        <taxon>Dikarya</taxon>
        <taxon>Basidiomycota</taxon>
        <taxon>Agaricomycotina</taxon>
        <taxon>Dacrymycetes</taxon>
        <taxon>Dacrymycetales</taxon>
        <taxon>Dacrymycetaceae</taxon>
        <taxon>Calocera</taxon>
    </lineage>
</organism>
<evidence type="ECO:0000256" key="4">
    <source>
        <dbReference type="ARBA" id="ARBA00012729"/>
    </source>
</evidence>
<dbReference type="InterPro" id="IPR001223">
    <property type="entry name" value="Glyco_hydro18_cat"/>
</dbReference>
<evidence type="ECO:0000256" key="11">
    <source>
        <dbReference type="RuleBase" id="RU000489"/>
    </source>
</evidence>
<dbReference type="FunFam" id="3.10.50.10:FF:000005">
    <property type="entry name" value="Endochitinase B1"/>
    <property type="match status" value="1"/>
</dbReference>
<feature type="signal peptide" evidence="12">
    <location>
        <begin position="1"/>
        <end position="26"/>
    </location>
</feature>
<dbReference type="Gene3D" id="3.20.20.80">
    <property type="entry name" value="Glycosidases"/>
    <property type="match status" value="1"/>
</dbReference>
<dbReference type="InParanoid" id="A0A165HM47"/>
<evidence type="ECO:0000256" key="2">
    <source>
        <dbReference type="ARBA" id="ARBA00004613"/>
    </source>
</evidence>